<organism evidence="1 2">
    <name type="scientific">Acanthoscelides obtectus</name>
    <name type="common">Bean weevil</name>
    <name type="synonym">Bruchus obtectus</name>
    <dbReference type="NCBI Taxonomy" id="200917"/>
    <lineage>
        <taxon>Eukaryota</taxon>
        <taxon>Metazoa</taxon>
        <taxon>Ecdysozoa</taxon>
        <taxon>Arthropoda</taxon>
        <taxon>Hexapoda</taxon>
        <taxon>Insecta</taxon>
        <taxon>Pterygota</taxon>
        <taxon>Neoptera</taxon>
        <taxon>Endopterygota</taxon>
        <taxon>Coleoptera</taxon>
        <taxon>Polyphaga</taxon>
        <taxon>Cucujiformia</taxon>
        <taxon>Chrysomeloidea</taxon>
        <taxon>Chrysomelidae</taxon>
        <taxon>Bruchinae</taxon>
        <taxon>Bruchini</taxon>
        <taxon>Acanthoscelides</taxon>
    </lineage>
</organism>
<gene>
    <name evidence="1" type="ORF">ACAOBT_LOCUS12097</name>
</gene>
<proteinExistence type="predicted"/>
<dbReference type="EMBL" id="CAKOFQ010006847">
    <property type="protein sequence ID" value="CAH1976334.1"/>
    <property type="molecule type" value="Genomic_DNA"/>
</dbReference>
<name>A0A9P0P9D0_ACAOB</name>
<evidence type="ECO:0000313" key="1">
    <source>
        <dbReference type="EMBL" id="CAH1976334.1"/>
    </source>
</evidence>
<protein>
    <submittedName>
        <fullName evidence="1">Uncharacterized protein</fullName>
    </submittedName>
</protein>
<accession>A0A9P0P9D0</accession>
<evidence type="ECO:0000313" key="2">
    <source>
        <dbReference type="Proteomes" id="UP001152888"/>
    </source>
</evidence>
<dbReference type="AlphaFoldDB" id="A0A9P0P9D0"/>
<comment type="caution">
    <text evidence="1">The sequence shown here is derived from an EMBL/GenBank/DDBJ whole genome shotgun (WGS) entry which is preliminary data.</text>
</comment>
<dbReference type="Proteomes" id="UP001152888">
    <property type="component" value="Unassembled WGS sequence"/>
</dbReference>
<sequence length="26" mass="2836">MVMQVMVRLVQISAVLLNTTFTGIGI</sequence>
<keyword evidence="2" id="KW-1185">Reference proteome</keyword>
<dbReference type="OrthoDB" id="546450at2759"/>
<reference evidence="1" key="1">
    <citation type="submission" date="2022-03" db="EMBL/GenBank/DDBJ databases">
        <authorList>
            <person name="Sayadi A."/>
        </authorList>
    </citation>
    <scope>NUCLEOTIDE SEQUENCE</scope>
</reference>